<sequence length="130" mass="13771">MGFTVTEETKGKIGPILLRLVTTAYGVRGYKMDVTDWDALAEHDKAGFMEFVDQIVAELENRPGAAAVAGPQETVDALVAAALAEGDETPAPTPAVRNPLACEICGKVARSKRGLNMHVKGMHAEEPVPA</sequence>
<reference evidence="2" key="1">
    <citation type="journal article" date="2015" name="Nature">
        <title>Complex archaea that bridge the gap between prokaryotes and eukaryotes.</title>
        <authorList>
            <person name="Spang A."/>
            <person name="Saw J.H."/>
            <person name="Jorgensen S.L."/>
            <person name="Zaremba-Niedzwiedzka K."/>
            <person name="Martijn J."/>
            <person name="Lind A.E."/>
            <person name="van Eijk R."/>
            <person name="Schleper C."/>
            <person name="Guy L."/>
            <person name="Ettema T.J."/>
        </authorList>
    </citation>
    <scope>NUCLEOTIDE SEQUENCE</scope>
</reference>
<dbReference type="EMBL" id="LAZR01049951">
    <property type="protein sequence ID" value="KKK88438.1"/>
    <property type="molecule type" value="Genomic_DNA"/>
</dbReference>
<dbReference type="AlphaFoldDB" id="A0A0F8Z3Y7"/>
<dbReference type="SMART" id="SM00355">
    <property type="entry name" value="ZnF_C2H2"/>
    <property type="match status" value="1"/>
</dbReference>
<evidence type="ECO:0000313" key="2">
    <source>
        <dbReference type="EMBL" id="KKK88438.1"/>
    </source>
</evidence>
<dbReference type="InterPro" id="IPR013087">
    <property type="entry name" value="Znf_C2H2_type"/>
</dbReference>
<name>A0A0F8Z3Y7_9ZZZZ</name>
<organism evidence="2">
    <name type="scientific">marine sediment metagenome</name>
    <dbReference type="NCBI Taxonomy" id="412755"/>
    <lineage>
        <taxon>unclassified sequences</taxon>
        <taxon>metagenomes</taxon>
        <taxon>ecological metagenomes</taxon>
    </lineage>
</organism>
<proteinExistence type="predicted"/>
<evidence type="ECO:0000259" key="1">
    <source>
        <dbReference type="PROSITE" id="PS50157"/>
    </source>
</evidence>
<accession>A0A0F8Z3Y7</accession>
<feature type="domain" description="C2H2-type" evidence="1">
    <location>
        <begin position="100"/>
        <end position="128"/>
    </location>
</feature>
<protein>
    <recommendedName>
        <fullName evidence="1">C2H2-type domain-containing protein</fullName>
    </recommendedName>
</protein>
<dbReference type="PROSITE" id="PS50157">
    <property type="entry name" value="ZINC_FINGER_C2H2_2"/>
    <property type="match status" value="1"/>
</dbReference>
<comment type="caution">
    <text evidence="2">The sequence shown here is derived from an EMBL/GenBank/DDBJ whole genome shotgun (WGS) entry which is preliminary data.</text>
</comment>
<gene>
    <name evidence="2" type="ORF">LCGC14_2743140</name>
</gene>